<reference evidence="9 10" key="1">
    <citation type="submission" date="2018-08" db="EMBL/GenBank/DDBJ databases">
        <title>Verrucosispora craniellae sp. nov., isolated from a marine sponge in the South China Sea.</title>
        <authorList>
            <person name="Li L."/>
            <person name="Lin H.W."/>
        </authorList>
    </citation>
    <scope>NUCLEOTIDE SEQUENCE [LARGE SCALE GENOMIC DNA]</scope>
    <source>
        <strain evidence="9 10">LHW63014</strain>
    </source>
</reference>
<dbReference type="PROSITE" id="PS51173">
    <property type="entry name" value="CBM2"/>
    <property type="match status" value="1"/>
</dbReference>
<protein>
    <recommendedName>
        <fullName evidence="7">Endoglucanase</fullName>
        <ecNumber evidence="7">3.2.1.4</ecNumber>
    </recommendedName>
</protein>
<dbReference type="Pfam" id="PF02927">
    <property type="entry name" value="CelD_N"/>
    <property type="match status" value="1"/>
</dbReference>
<evidence type="ECO:0000256" key="4">
    <source>
        <dbReference type="ARBA" id="ARBA00023295"/>
    </source>
</evidence>
<accession>A0A372G2B6</accession>
<dbReference type="InterPro" id="IPR012341">
    <property type="entry name" value="6hp_glycosidase-like_sf"/>
</dbReference>
<dbReference type="Gene3D" id="1.50.10.10">
    <property type="match status" value="1"/>
</dbReference>
<dbReference type="SUPFAM" id="SSF48208">
    <property type="entry name" value="Six-hairpin glycosidases"/>
    <property type="match status" value="1"/>
</dbReference>
<dbReference type="InterPro" id="IPR008928">
    <property type="entry name" value="6-hairpin_glycosidase_sf"/>
</dbReference>
<dbReference type="InterPro" id="IPR014756">
    <property type="entry name" value="Ig_E-set"/>
</dbReference>
<dbReference type="CDD" id="cd02850">
    <property type="entry name" value="E_set_Cellulase_N"/>
    <property type="match status" value="1"/>
</dbReference>
<comment type="catalytic activity">
    <reaction evidence="7">
        <text>Endohydrolysis of (1-&gt;4)-beta-D-glucosidic linkages in cellulose, lichenin and cereal beta-D-glucans.</text>
        <dbReference type="EC" id="3.2.1.4"/>
    </reaction>
</comment>
<dbReference type="EMBL" id="QVFU01000006">
    <property type="protein sequence ID" value="RFS46860.1"/>
    <property type="molecule type" value="Genomic_DNA"/>
</dbReference>
<evidence type="ECO:0000256" key="2">
    <source>
        <dbReference type="ARBA" id="ARBA00022801"/>
    </source>
</evidence>
<dbReference type="Pfam" id="PF00759">
    <property type="entry name" value="Glyco_hydro_9"/>
    <property type="match status" value="1"/>
</dbReference>
<dbReference type="InterPro" id="IPR033126">
    <property type="entry name" value="Glyco_hydro_9_Asp/Glu_AS"/>
</dbReference>
<evidence type="ECO:0000256" key="1">
    <source>
        <dbReference type="ARBA" id="ARBA00007072"/>
    </source>
</evidence>
<feature type="active site" evidence="6">
    <location>
        <position position="734"/>
    </location>
</feature>
<dbReference type="SMART" id="SM00637">
    <property type="entry name" value="CBD_II"/>
    <property type="match status" value="1"/>
</dbReference>
<dbReference type="PROSITE" id="PS00698">
    <property type="entry name" value="GH9_3"/>
    <property type="match status" value="1"/>
</dbReference>
<dbReference type="Proteomes" id="UP000262621">
    <property type="component" value="Unassembled WGS sequence"/>
</dbReference>
<keyword evidence="2 6" id="KW-0378">Hydrolase</keyword>
<dbReference type="Pfam" id="PF02018">
    <property type="entry name" value="CBM_4_9"/>
    <property type="match status" value="1"/>
</dbReference>
<evidence type="ECO:0000256" key="5">
    <source>
        <dbReference type="ARBA" id="ARBA00023326"/>
    </source>
</evidence>
<evidence type="ECO:0000256" key="3">
    <source>
        <dbReference type="ARBA" id="ARBA00023277"/>
    </source>
</evidence>
<dbReference type="Gene3D" id="2.60.120.260">
    <property type="entry name" value="Galactose-binding domain-like"/>
    <property type="match status" value="1"/>
</dbReference>
<dbReference type="GO" id="GO:0030247">
    <property type="term" value="F:polysaccharide binding"/>
    <property type="evidence" value="ECO:0007669"/>
    <property type="project" value="UniProtKB-UniRule"/>
</dbReference>
<feature type="domain" description="CBM2" evidence="8">
    <location>
        <begin position="757"/>
        <end position="870"/>
    </location>
</feature>
<dbReference type="InterPro" id="IPR004197">
    <property type="entry name" value="Cellulase_Ig-like"/>
</dbReference>
<dbReference type="GO" id="GO:0008810">
    <property type="term" value="F:cellulase activity"/>
    <property type="evidence" value="ECO:0007669"/>
    <property type="project" value="UniProtKB-EC"/>
</dbReference>
<evidence type="ECO:0000256" key="6">
    <source>
        <dbReference type="PROSITE-ProRule" id="PRU10060"/>
    </source>
</evidence>
<feature type="active site" evidence="6">
    <location>
        <position position="725"/>
    </location>
</feature>
<dbReference type="OrthoDB" id="9808897at2"/>
<dbReference type="Gene3D" id="2.60.40.10">
    <property type="entry name" value="Immunoglobulins"/>
    <property type="match status" value="1"/>
</dbReference>
<dbReference type="AlphaFoldDB" id="A0A372G2B6"/>
<proteinExistence type="inferred from homology"/>
<dbReference type="InterPro" id="IPR013783">
    <property type="entry name" value="Ig-like_fold"/>
</dbReference>
<evidence type="ECO:0000259" key="8">
    <source>
        <dbReference type="PROSITE" id="PS51173"/>
    </source>
</evidence>
<dbReference type="EC" id="3.2.1.4" evidence="7"/>
<dbReference type="SUPFAM" id="SSF81296">
    <property type="entry name" value="E set domains"/>
    <property type="match status" value="1"/>
</dbReference>
<dbReference type="InterPro" id="IPR008965">
    <property type="entry name" value="CBM2/CBM3_carb-bd_dom_sf"/>
</dbReference>
<evidence type="ECO:0000313" key="10">
    <source>
        <dbReference type="Proteomes" id="UP000262621"/>
    </source>
</evidence>
<evidence type="ECO:0000256" key="7">
    <source>
        <dbReference type="RuleBase" id="RU361166"/>
    </source>
</evidence>
<keyword evidence="4 6" id="KW-0326">Glycosidase</keyword>
<dbReference type="InterPro" id="IPR008979">
    <property type="entry name" value="Galactose-bd-like_sf"/>
</dbReference>
<dbReference type="GO" id="GO:0030245">
    <property type="term" value="P:cellulose catabolic process"/>
    <property type="evidence" value="ECO:0007669"/>
    <property type="project" value="UniProtKB-KW"/>
</dbReference>
<dbReference type="InterPro" id="IPR001919">
    <property type="entry name" value="CBD2"/>
</dbReference>
<gene>
    <name evidence="9" type="ORF">D0Q02_08750</name>
</gene>
<dbReference type="SUPFAM" id="SSF49384">
    <property type="entry name" value="Carbohydrate-binding domain"/>
    <property type="match status" value="1"/>
</dbReference>
<dbReference type="SUPFAM" id="SSF49785">
    <property type="entry name" value="Galactose-binding domain-like"/>
    <property type="match status" value="1"/>
</dbReference>
<dbReference type="InterPro" id="IPR003305">
    <property type="entry name" value="CenC_carb-bd"/>
</dbReference>
<dbReference type="InterPro" id="IPR012291">
    <property type="entry name" value="CBM2_carb-bd_dom_sf"/>
</dbReference>
<dbReference type="InterPro" id="IPR006311">
    <property type="entry name" value="TAT_signal"/>
</dbReference>
<keyword evidence="3 6" id="KW-0119">Carbohydrate metabolism</keyword>
<dbReference type="RefSeq" id="WP_117227471.1">
    <property type="nucleotide sequence ID" value="NZ_CP061725.1"/>
</dbReference>
<keyword evidence="7" id="KW-0136">Cellulose degradation</keyword>
<dbReference type="InterPro" id="IPR001701">
    <property type="entry name" value="Glyco_hydro_9"/>
</dbReference>
<feature type="signal peptide" evidence="7">
    <location>
        <begin position="1"/>
        <end position="29"/>
    </location>
</feature>
<sequence>MTPSRRRLAVLAAATTVALAGASAGTAHADPPAEAPEQITNGDFSSGVSPWFSYGTGPLGVTDGQLCATVSGGLANPWDAGIGQDSVALVAGAEYTLGFDVTATPGNAVTAVLQLGNAPYTGYYSVTAAATPTQQRIERTFVAPEDDDRAQLIFQVGGAAEEQTVCLDNVSLRGGNPPEPYVPDTGPRVRVNQVGYLPGGPKNATVVTDATEALPWQLRAASGTVVASGTTTPRGVDPASAQNVHSVDFSGYRTPGQGLTLAVDGEASHPFDISGALYEQLRSDALQFFYIQRSGIAIDGDLVGEEYARPAGHLGIAPNQGDTDVPCQAGVCDYRLDVRGGWYDAGDHGKYVVNGGIATYQLLSTFERTKNAATAGFGAALGDGTLRLPERDNGVPDILDEARWELEFLLRMQVPAGKPLAGMAHHKIHDRTWTGLPLQPEDDPEPRELHPPSTAATLNLAAVAAQCARLFAPYDAAFATRCGNAARTAYAAAKANPTRYASPADSVGGGPYDDSDVTDEFYWAAVELYLTTGERAYLTDLTASPHHTGDVFDDRGFGWQSVAALGRLDLATVPNGLPAADLARARASVTTAADGYLAEIQRQAYGLPMPGDAGSYFWGGNSNVINNAIVLATAFDLTREAKYRDGAVQAMDYIFGRNALNISYVTGWGEHAAENQHSRIFGHQLDPSMPKPPAGSLAGGPNAALQDPFVEQLLAGCAPMFCFVDDIASYSTNEVAINWNSALTWISSFLADQGDASAVPAPTCSVSYTNYGFWQGGTGFTAQVAIRNTGTSAVHGWTARFAFTGDAKVREAWMANVTQAGATVTARNESYNARINPGATVTFGFNATTGPGANPNPALVTVNGSPCTVS</sequence>
<comment type="similarity">
    <text evidence="1 6 7">Belongs to the glycosyl hydrolase 9 (cellulase E) family.</text>
</comment>
<name>A0A372G2B6_9ACTN</name>
<keyword evidence="10" id="KW-1185">Reference proteome</keyword>
<keyword evidence="5 6" id="KW-0624">Polysaccharide degradation</keyword>
<keyword evidence="7" id="KW-0732">Signal</keyword>
<evidence type="ECO:0000313" key="9">
    <source>
        <dbReference type="EMBL" id="RFS46860.1"/>
    </source>
</evidence>
<dbReference type="Gene3D" id="2.60.40.290">
    <property type="match status" value="1"/>
</dbReference>
<dbReference type="PANTHER" id="PTHR22298">
    <property type="entry name" value="ENDO-1,4-BETA-GLUCANASE"/>
    <property type="match status" value="1"/>
</dbReference>
<dbReference type="Pfam" id="PF00553">
    <property type="entry name" value="CBM_2"/>
    <property type="match status" value="1"/>
</dbReference>
<dbReference type="PROSITE" id="PS51318">
    <property type="entry name" value="TAT"/>
    <property type="match status" value="1"/>
</dbReference>
<feature type="chain" id="PRO_5016486097" description="Endoglucanase" evidence="7">
    <location>
        <begin position="30"/>
        <end position="870"/>
    </location>
</feature>
<organism evidence="9 10">
    <name type="scientific">Micromonospora craniellae</name>
    <dbReference type="NCBI Taxonomy" id="2294034"/>
    <lineage>
        <taxon>Bacteria</taxon>
        <taxon>Bacillati</taxon>
        <taxon>Actinomycetota</taxon>
        <taxon>Actinomycetes</taxon>
        <taxon>Micromonosporales</taxon>
        <taxon>Micromonosporaceae</taxon>
        <taxon>Micromonospora</taxon>
    </lineage>
</organism>
<comment type="caution">
    <text evidence="9">The sequence shown here is derived from an EMBL/GenBank/DDBJ whole genome shotgun (WGS) entry which is preliminary data.</text>
</comment>